<dbReference type="Pfam" id="PF01740">
    <property type="entry name" value="STAS"/>
    <property type="match status" value="1"/>
</dbReference>
<evidence type="ECO:0000256" key="5">
    <source>
        <dbReference type="SAM" id="Phobius"/>
    </source>
</evidence>
<dbReference type="Gene3D" id="3.30.750.24">
    <property type="entry name" value="STAS domain"/>
    <property type="match status" value="1"/>
</dbReference>
<feature type="transmembrane region" description="Helical" evidence="5">
    <location>
        <begin position="126"/>
        <end position="144"/>
    </location>
</feature>
<accession>A0ABD1KV15</accession>
<feature type="transmembrane region" description="Helical" evidence="5">
    <location>
        <begin position="72"/>
        <end position="96"/>
    </location>
</feature>
<organism evidence="7 8">
    <name type="scientific">Coilia grayii</name>
    <name type="common">Gray's grenadier anchovy</name>
    <dbReference type="NCBI Taxonomy" id="363190"/>
    <lineage>
        <taxon>Eukaryota</taxon>
        <taxon>Metazoa</taxon>
        <taxon>Chordata</taxon>
        <taxon>Craniata</taxon>
        <taxon>Vertebrata</taxon>
        <taxon>Euteleostomi</taxon>
        <taxon>Actinopterygii</taxon>
        <taxon>Neopterygii</taxon>
        <taxon>Teleostei</taxon>
        <taxon>Clupei</taxon>
        <taxon>Clupeiformes</taxon>
        <taxon>Clupeoidei</taxon>
        <taxon>Engraulidae</taxon>
        <taxon>Coilinae</taxon>
        <taxon>Coilia</taxon>
    </lineage>
</organism>
<proteinExistence type="predicted"/>
<reference evidence="7 8" key="1">
    <citation type="submission" date="2024-09" db="EMBL/GenBank/DDBJ databases">
        <title>A chromosome-level genome assembly of Gray's grenadier anchovy, Coilia grayii.</title>
        <authorList>
            <person name="Fu Z."/>
        </authorList>
    </citation>
    <scope>NUCLEOTIDE SEQUENCE [LARGE SCALE GENOMIC DNA]</scope>
    <source>
        <strain evidence="7">G4</strain>
        <tissue evidence="7">Muscle</tissue>
    </source>
</reference>
<comment type="subcellular location">
    <subcellularLocation>
        <location evidence="1">Membrane</location>
        <topology evidence="1">Multi-pass membrane protein</topology>
    </subcellularLocation>
</comment>
<feature type="transmembrane region" description="Helical" evidence="5">
    <location>
        <begin position="365"/>
        <end position="382"/>
    </location>
</feature>
<feature type="transmembrane region" description="Helical" evidence="5">
    <location>
        <begin position="333"/>
        <end position="353"/>
    </location>
</feature>
<feature type="transmembrane region" description="Helical" evidence="5">
    <location>
        <begin position="164"/>
        <end position="183"/>
    </location>
</feature>
<dbReference type="SUPFAM" id="SSF52091">
    <property type="entry name" value="SpoIIaa-like"/>
    <property type="match status" value="1"/>
</dbReference>
<feature type="transmembrane region" description="Helical" evidence="5">
    <location>
        <begin position="249"/>
        <end position="266"/>
    </location>
</feature>
<dbReference type="InterPro" id="IPR036513">
    <property type="entry name" value="STAS_dom_sf"/>
</dbReference>
<dbReference type="CDD" id="cd07042">
    <property type="entry name" value="STAS_SulP_like_sulfate_transporter"/>
    <property type="match status" value="1"/>
</dbReference>
<evidence type="ECO:0000313" key="7">
    <source>
        <dbReference type="EMBL" id="KAL2103003.1"/>
    </source>
</evidence>
<keyword evidence="3 5" id="KW-1133">Transmembrane helix</keyword>
<dbReference type="EMBL" id="JBHFQA010000002">
    <property type="protein sequence ID" value="KAL2103003.1"/>
    <property type="molecule type" value="Genomic_DNA"/>
</dbReference>
<evidence type="ECO:0000313" key="8">
    <source>
        <dbReference type="Proteomes" id="UP001591681"/>
    </source>
</evidence>
<gene>
    <name evidence="7" type="ORF">ACEWY4_002171</name>
</gene>
<dbReference type="InterPro" id="IPR002645">
    <property type="entry name" value="STAS_dom"/>
</dbReference>
<keyword evidence="2 5" id="KW-0812">Transmembrane</keyword>
<dbReference type="InterPro" id="IPR001902">
    <property type="entry name" value="SLC26A/SulP_fam"/>
</dbReference>
<evidence type="ECO:0000259" key="6">
    <source>
        <dbReference type="PROSITE" id="PS50801"/>
    </source>
</evidence>
<feature type="transmembrane region" description="Helical" evidence="5">
    <location>
        <begin position="278"/>
        <end position="297"/>
    </location>
</feature>
<evidence type="ECO:0000256" key="4">
    <source>
        <dbReference type="ARBA" id="ARBA00023136"/>
    </source>
</evidence>
<evidence type="ECO:0000256" key="2">
    <source>
        <dbReference type="ARBA" id="ARBA00022692"/>
    </source>
</evidence>
<feature type="transmembrane region" description="Helical" evidence="5">
    <location>
        <begin position="102"/>
        <end position="119"/>
    </location>
</feature>
<dbReference type="Pfam" id="PF00916">
    <property type="entry name" value="Sulfate_transp"/>
    <property type="match status" value="1"/>
</dbReference>
<dbReference type="AlphaFoldDB" id="A0ABD1KV15"/>
<feature type="transmembrane region" description="Helical" evidence="5">
    <location>
        <begin position="459"/>
        <end position="484"/>
    </location>
</feature>
<protein>
    <recommendedName>
        <fullName evidence="6">STAS domain-containing protein</fullName>
    </recommendedName>
</protein>
<feature type="domain" description="STAS" evidence="6">
    <location>
        <begin position="515"/>
        <end position="708"/>
    </location>
</feature>
<dbReference type="PANTHER" id="PTHR11814">
    <property type="entry name" value="SULFATE TRANSPORTER"/>
    <property type="match status" value="1"/>
</dbReference>
<dbReference type="Proteomes" id="UP001591681">
    <property type="component" value="Unassembled WGS sequence"/>
</dbReference>
<evidence type="ECO:0000256" key="3">
    <source>
        <dbReference type="ARBA" id="ARBA00022989"/>
    </source>
</evidence>
<keyword evidence="4 5" id="KW-0472">Membrane</keyword>
<dbReference type="PROSITE" id="PS50801">
    <property type="entry name" value="STAS"/>
    <property type="match status" value="1"/>
</dbReference>
<name>A0ABD1KV15_9TELE</name>
<evidence type="ECO:0000256" key="1">
    <source>
        <dbReference type="ARBA" id="ARBA00004141"/>
    </source>
</evidence>
<sequence length="765" mass="84489">MQSAGQHYLVSRPLYSEDAFAEEHRRVTRRRKTLCDHVKQYFTCDSKRAKNAVLSLLPIIGWMRIYRVKEWLLSDIVSGVSTGLVAVLQGLAYSLLASIPPWYGLFAAFFPVISYFFLGTSRHISVGAFPVLSLMVGAVVTRLVPDTGPPANITDFEGLTMDEQRTMVAASVTFLMGIFQLGMGIFQVGFIVIYLSDTLVSGFTTAAAVHILVSQLKFVLGLTVPGLSGPLSIIYTLESIICQITKTNICDLVTSIVVMVVVFIVKELNDRYKSKLPVPIPIEVIMTVIACGISYAVGFKEKYQVDVVGKIPSGFEPPAAPNLQVFQMTVMEAFPMAIVGFAVAFSVAKVYAVKHDYLIDGNQELIAFGVSNIFGAAFKSLAASTALSRSAVQESTGGKTQIAGVLSALIVMIVILAIGFLLEPLQKSVLGAVVIINLKGMLMQVREVPYLWRKDRPDFVVWVGTFTASVLLGLDLGLGVGLGIELLTVVFRTQFPRCSVLANIKGTDIYRDRKEYLSIYEPEGVKIFRIPSPIFFANIEFFRGKLVDAVGFNPLRILRKRNKALRKIKKLLKKGELQVTASGLLPTGSSPIDESEDESKMEDLDLPSDYSNLPVQVNWNSQLPANICVPRVPIHSLILDFAAVSFLDMSATKSLKAALKEFIRVDVNIYIVACDMYVYERLHSCKFFDDEVKTSMFFLTLHDAMLHILEWQPDTSKLHSVSEKVQQESHNLPHSTSVVHNLCVCVCVCVCGFVCKDAHVFKVLK</sequence>
<keyword evidence="8" id="KW-1185">Reference proteome</keyword>
<feature type="transmembrane region" description="Helical" evidence="5">
    <location>
        <begin position="402"/>
        <end position="422"/>
    </location>
</feature>
<dbReference type="GO" id="GO:0016020">
    <property type="term" value="C:membrane"/>
    <property type="evidence" value="ECO:0007669"/>
    <property type="project" value="UniProtKB-SubCell"/>
</dbReference>
<dbReference type="NCBIfam" id="TIGR00815">
    <property type="entry name" value="sulP"/>
    <property type="match status" value="1"/>
</dbReference>
<comment type="caution">
    <text evidence="7">The sequence shown here is derived from an EMBL/GenBank/DDBJ whole genome shotgun (WGS) entry which is preliminary data.</text>
</comment>
<dbReference type="InterPro" id="IPR011547">
    <property type="entry name" value="SLC26A/SulP_dom"/>
</dbReference>